<keyword evidence="2" id="KW-0479">Metal-binding</keyword>
<keyword evidence="2" id="KW-0186">Copper</keyword>
<feature type="binding site" evidence="2">
    <location>
        <position position="95"/>
    </location>
    <ligand>
        <name>Cu cation</name>
        <dbReference type="ChEBI" id="CHEBI:23378"/>
    </ligand>
</feature>
<protein>
    <submittedName>
        <fullName evidence="5">Electron transporter SenC</fullName>
    </submittedName>
</protein>
<dbReference type="AlphaFoldDB" id="A0A1B2ER03"/>
<sequence length="243" mass="26045">MPSRTVPRLILATVLCGASLAASAHDLHEREPNAGQPIGPSTGYAFALPDPGSYRLPAIRPAAGGSVLDERGRGHDLADLLQGRITVLAFMYTRCGDLCPTATLQLSLLQDLVAKDQRLAQRMHLVSMSFDPDHDTPEVLAEYAATWRSSEPGAPEWLFLTAPDRSALAPVLAAYGQAVSAKPDPGAAGGPLYHIFRAFLIDASGQIRNIYSLDFLDPELVLTDTKTLILNQEQDQHAASPAP</sequence>
<gene>
    <name evidence="5" type="ORF">BB934_29275</name>
</gene>
<evidence type="ECO:0000256" key="4">
    <source>
        <dbReference type="SAM" id="SignalP"/>
    </source>
</evidence>
<dbReference type="OrthoDB" id="5296507at2"/>
<feature type="binding site" evidence="2">
    <location>
        <position position="99"/>
    </location>
    <ligand>
        <name>Cu cation</name>
        <dbReference type="ChEBI" id="CHEBI:23378"/>
    </ligand>
</feature>
<dbReference type="CDD" id="cd02968">
    <property type="entry name" value="SCO"/>
    <property type="match status" value="1"/>
</dbReference>
<dbReference type="SUPFAM" id="SSF52833">
    <property type="entry name" value="Thioredoxin-like"/>
    <property type="match status" value="1"/>
</dbReference>
<dbReference type="RefSeq" id="WP_099513507.1">
    <property type="nucleotide sequence ID" value="NZ_CP016617.1"/>
</dbReference>
<dbReference type="EMBL" id="CP016617">
    <property type="protein sequence ID" value="ANY82398.1"/>
    <property type="molecule type" value="Genomic_DNA"/>
</dbReference>
<evidence type="ECO:0000313" key="5">
    <source>
        <dbReference type="EMBL" id="ANY82398.1"/>
    </source>
</evidence>
<keyword evidence="5" id="KW-0614">Plasmid</keyword>
<dbReference type="PANTHER" id="PTHR12151">
    <property type="entry name" value="ELECTRON TRANSPORT PROTIN SCO1/SENC FAMILY MEMBER"/>
    <property type="match status" value="1"/>
</dbReference>
<evidence type="ECO:0000256" key="2">
    <source>
        <dbReference type="PIRSR" id="PIRSR603782-1"/>
    </source>
</evidence>
<feature type="disulfide bond" description="Redox-active" evidence="3">
    <location>
        <begin position="95"/>
        <end position="99"/>
    </location>
</feature>
<feature type="signal peptide" evidence="4">
    <location>
        <begin position="1"/>
        <end position="24"/>
    </location>
</feature>
<organism evidence="5">
    <name type="scientific">Microvirga ossetica</name>
    <dbReference type="NCBI Taxonomy" id="1882682"/>
    <lineage>
        <taxon>Bacteria</taxon>
        <taxon>Pseudomonadati</taxon>
        <taxon>Pseudomonadota</taxon>
        <taxon>Alphaproteobacteria</taxon>
        <taxon>Hyphomicrobiales</taxon>
        <taxon>Methylobacteriaceae</taxon>
        <taxon>Microvirga</taxon>
    </lineage>
</organism>
<comment type="similarity">
    <text evidence="1">Belongs to the SCO1/2 family.</text>
</comment>
<keyword evidence="3" id="KW-1015">Disulfide bond</keyword>
<dbReference type="Gene3D" id="3.40.30.10">
    <property type="entry name" value="Glutaredoxin"/>
    <property type="match status" value="1"/>
</dbReference>
<dbReference type="KEGG" id="moc:BB934_29275"/>
<dbReference type="InterPro" id="IPR003782">
    <property type="entry name" value="SCO1/SenC"/>
</dbReference>
<evidence type="ECO:0000256" key="3">
    <source>
        <dbReference type="PIRSR" id="PIRSR603782-2"/>
    </source>
</evidence>
<dbReference type="Pfam" id="PF02630">
    <property type="entry name" value="SCO1-SenC"/>
    <property type="match status" value="1"/>
</dbReference>
<geneLocation type="plasmid" evidence="5">
    <name>unnamed1</name>
</geneLocation>
<accession>A0A1B2ER03</accession>
<proteinExistence type="inferred from homology"/>
<dbReference type="GO" id="GO:0046872">
    <property type="term" value="F:metal ion binding"/>
    <property type="evidence" value="ECO:0007669"/>
    <property type="project" value="UniProtKB-KW"/>
</dbReference>
<name>A0A1B2ER03_9HYPH</name>
<keyword evidence="4" id="KW-0732">Signal</keyword>
<feature type="chain" id="PRO_5008536389" evidence="4">
    <location>
        <begin position="25"/>
        <end position="243"/>
    </location>
</feature>
<dbReference type="PANTHER" id="PTHR12151:SF25">
    <property type="entry name" value="LINALOOL DEHYDRATASE_ISOMERASE DOMAIN-CONTAINING PROTEIN"/>
    <property type="match status" value="1"/>
</dbReference>
<dbReference type="InterPro" id="IPR036249">
    <property type="entry name" value="Thioredoxin-like_sf"/>
</dbReference>
<evidence type="ECO:0000256" key="1">
    <source>
        <dbReference type="ARBA" id="ARBA00010996"/>
    </source>
</evidence>
<reference evidence="5" key="1">
    <citation type="submission" date="2016-07" db="EMBL/GenBank/DDBJ databases">
        <title>Microvirga ossetica sp. nov. a new species of rhizobia isolated from root nodules of the legume species Vicia alpestris Steven originated from North Ossetia region in the Caucasus.</title>
        <authorList>
            <person name="Safronova V.I."/>
            <person name="Kuznetsova I.G."/>
            <person name="Sazanova A.L."/>
            <person name="Belimov A."/>
            <person name="Andronov E."/>
            <person name="Osledkin Y.S."/>
            <person name="Onishchuk O.P."/>
            <person name="Kurchak O.N."/>
            <person name="Shaposhnikov A.I."/>
            <person name="Willems A."/>
            <person name="Tikhonovich I.A."/>
        </authorList>
    </citation>
    <scope>NUCLEOTIDE SEQUENCE [LARGE SCALE GENOMIC DNA]</scope>
    <source>
        <strain evidence="5">V5/3M</strain>
        <plasmid evidence="5">unnamed1</plasmid>
    </source>
</reference>